<dbReference type="InterPro" id="IPR002559">
    <property type="entry name" value="Transposase_11"/>
</dbReference>
<keyword evidence="2" id="KW-1133">Transmembrane helix</keyword>
<dbReference type="GO" id="GO:0003677">
    <property type="term" value="F:DNA binding"/>
    <property type="evidence" value="ECO:0007669"/>
    <property type="project" value="InterPro"/>
</dbReference>
<accession>A0A6V8NN58</accession>
<dbReference type="Pfam" id="PF01609">
    <property type="entry name" value="DDE_Tnp_1"/>
    <property type="match status" value="1"/>
</dbReference>
<feature type="domain" description="Transposase IS4-like" evidence="3">
    <location>
        <begin position="195"/>
        <end position="461"/>
    </location>
</feature>
<sequence length="535" mass="61657">MRRGEMRQEKSRAKKKEEQKKRNREKAEKKRRDYSREHLLFKFHFRDDQEVAQRIRQGRSDFITGTGWGFFDKFFSFLYALGFLALLDIKAKGYERMMLPLVKLLTTYSLKILLGISSMNQVPFLLFREIALLQMIGFTAQEIKEGICNRGKGKSVPMHKNTLADMLDRLSEEELSYVLNGAASLLVKKGFLGGETFILDATDLPTTEKCQGRGKKKTLKEKWDRRAKKTVQVEEIVYGFKVIVIQELRSKIIVAAQVVQIQEHESQYTLSLLAQAQRNLGSRKIALLLIDNAFMDGVTLWEIKHNLKIDFITRVRTNMDVATDARSFRDQPPSPWVKKAEREKDGLAVVGIAGLTTYGQYGEEEHKKKRYQKDFQANPINCVMVTCWKGKEYPLGKEKVFITSLPIEDPLEIIDGYNLRSLIENKGFRELKQGWMIGHFPMKTEAAARSHTLLTLTMYSLNACFQTQGGKGLAQKGIRRLRTEDMSTIHKLIVFAGEYFGIFDVEEYALIVRAPPQYFVRINPQEVQRRLGLKD</sequence>
<dbReference type="GO" id="GO:0004803">
    <property type="term" value="F:transposase activity"/>
    <property type="evidence" value="ECO:0007669"/>
    <property type="project" value="InterPro"/>
</dbReference>
<gene>
    <name evidence="4" type="ORF">HKBW3S06_00001</name>
</gene>
<evidence type="ECO:0000313" key="4">
    <source>
        <dbReference type="EMBL" id="GFP20774.1"/>
    </source>
</evidence>
<evidence type="ECO:0000313" key="5">
    <source>
        <dbReference type="Proteomes" id="UP000580051"/>
    </source>
</evidence>
<dbReference type="SUPFAM" id="SSF53098">
    <property type="entry name" value="Ribonuclease H-like"/>
    <property type="match status" value="1"/>
</dbReference>
<dbReference type="InterPro" id="IPR012337">
    <property type="entry name" value="RNaseH-like_sf"/>
</dbReference>
<keyword evidence="2" id="KW-0812">Transmembrane</keyword>
<dbReference type="GO" id="GO:0006313">
    <property type="term" value="P:DNA transposition"/>
    <property type="evidence" value="ECO:0007669"/>
    <property type="project" value="InterPro"/>
</dbReference>
<dbReference type="RefSeq" id="WP_176225923.1">
    <property type="nucleotide sequence ID" value="NZ_BLRV01000001.1"/>
</dbReference>
<comment type="caution">
    <text evidence="4">The sequence shown here is derived from an EMBL/GenBank/DDBJ whole genome shotgun (WGS) entry which is preliminary data.</text>
</comment>
<evidence type="ECO:0000256" key="2">
    <source>
        <dbReference type="SAM" id="Phobius"/>
    </source>
</evidence>
<feature type="region of interest" description="Disordered" evidence="1">
    <location>
        <begin position="1"/>
        <end position="31"/>
    </location>
</feature>
<protein>
    <recommendedName>
        <fullName evidence="3">Transposase IS4-like domain-containing protein</fullName>
    </recommendedName>
</protein>
<evidence type="ECO:0000256" key="1">
    <source>
        <dbReference type="SAM" id="MobiDB-lite"/>
    </source>
</evidence>
<dbReference type="Gene3D" id="3.90.350.10">
    <property type="entry name" value="Transposase Inhibitor Protein From Tn5, Chain A, domain 1"/>
    <property type="match status" value="1"/>
</dbReference>
<feature type="transmembrane region" description="Helical" evidence="2">
    <location>
        <begin position="62"/>
        <end position="87"/>
    </location>
</feature>
<keyword evidence="2" id="KW-0472">Membrane</keyword>
<organism evidence="4 5">
    <name type="scientific">Candidatus Hakubella thermalkaliphila</name>
    <dbReference type="NCBI Taxonomy" id="2754717"/>
    <lineage>
        <taxon>Bacteria</taxon>
        <taxon>Bacillati</taxon>
        <taxon>Actinomycetota</taxon>
        <taxon>Actinomycetota incertae sedis</taxon>
        <taxon>Candidatus Hakubellales</taxon>
        <taxon>Candidatus Hakubellaceae</taxon>
        <taxon>Candidatus Hakubella</taxon>
    </lineage>
</organism>
<name>A0A6V8NN58_9ACTN</name>
<dbReference type="Proteomes" id="UP000580051">
    <property type="component" value="Unassembled WGS sequence"/>
</dbReference>
<reference evidence="4 5" key="1">
    <citation type="journal article" date="2020" name="Front. Microbiol.">
        <title>Single-cell genomics of novel Actinobacteria with the Wood-Ljungdahl pathway discovered in a serpentinizing system.</title>
        <authorList>
            <person name="Merino N."/>
            <person name="Kawai M."/>
            <person name="Boyd E.S."/>
            <person name="Colman D.R."/>
            <person name="McGlynn S.E."/>
            <person name="Nealson K.H."/>
            <person name="Kurokawa K."/>
            <person name="Hongoh Y."/>
        </authorList>
    </citation>
    <scope>NUCLEOTIDE SEQUENCE [LARGE SCALE GENOMIC DNA]</scope>
    <source>
        <strain evidence="4 5">S06</strain>
    </source>
</reference>
<dbReference type="AlphaFoldDB" id="A0A6V8NN58"/>
<dbReference type="EMBL" id="BLRV01000001">
    <property type="protein sequence ID" value="GFP20774.1"/>
    <property type="molecule type" value="Genomic_DNA"/>
</dbReference>
<proteinExistence type="predicted"/>
<evidence type="ECO:0000259" key="3">
    <source>
        <dbReference type="Pfam" id="PF01609"/>
    </source>
</evidence>